<accession>A0A0W0XGA7</accession>
<dbReference type="RefSeq" id="WP_051398905.1">
    <property type="nucleotide sequence ID" value="NZ_LCUA01000021.1"/>
</dbReference>
<gene>
    <name evidence="1" type="ORF">Loak_0525</name>
</gene>
<dbReference type="AlphaFoldDB" id="A0A0W0XGA7"/>
<dbReference type="EMBL" id="LNYP01000007">
    <property type="protein sequence ID" value="KTD43549.1"/>
    <property type="molecule type" value="Genomic_DNA"/>
</dbReference>
<dbReference type="PATRIC" id="fig|29423.5.peg.543"/>
<proteinExistence type="predicted"/>
<sequence length="486" mass="56474">MKNHNIDWLVSSLHHSKALIKYEIKQLESRLKFYLTGGNERTPPVEEVVALCTSLIRCYDQYLKMMDSKYRPIMPDEAGELSFKTWFDCYAQIESLQSLGLYSITIVEELTKIQALHRQYQQLKLLISRGDVASRQKVEDVAWFHAIKPLIQASAPNDWLKAIVLFANQQSGINVNDCLVHLSQLDNQQLLHLANAFRHEEYLHIISAIFFYKLYPQKLFNHSLHPEKLVSVKNRLSLLYDFIEILHQTLVQTITQRGLPKIQDYLFHSEDLPQGIEIEIGDDCRDLILSAIKSWNISIAITEAHPSMNQLHEIFCAYKFWFNPARLIDAVMILEQKFIKHHGQVNSKDDFFHQMRSLYRQLTTTECLDLYGYFANKDSNYLMRTLLVVKRGELLSWLPALNSAELDAINRVYGSLACVMSALRDELATRHISTAPYKHDLHELTEKKLTPGRRNRNAVIRIITLYTKKTPRPNTNLEELFKTVES</sequence>
<dbReference type="Proteomes" id="UP000054858">
    <property type="component" value="Unassembled WGS sequence"/>
</dbReference>
<evidence type="ECO:0000313" key="2">
    <source>
        <dbReference type="Proteomes" id="UP000054858"/>
    </source>
</evidence>
<name>A0A0W0XGA7_9GAMM</name>
<evidence type="ECO:0000313" key="1">
    <source>
        <dbReference type="EMBL" id="KTD43549.1"/>
    </source>
</evidence>
<reference evidence="1 2" key="1">
    <citation type="submission" date="2015-11" db="EMBL/GenBank/DDBJ databases">
        <title>Genomic analysis of 38 Legionella species identifies large and diverse effector repertoires.</title>
        <authorList>
            <person name="Burstein D."/>
            <person name="Amaro F."/>
            <person name="Zusman T."/>
            <person name="Lifshitz Z."/>
            <person name="Cohen O."/>
            <person name="Gilbert J.A."/>
            <person name="Pupko T."/>
            <person name="Shuman H.A."/>
            <person name="Segal G."/>
        </authorList>
    </citation>
    <scope>NUCLEOTIDE SEQUENCE [LARGE SCALE GENOMIC DNA]</scope>
    <source>
        <strain evidence="1 2">Oak Ridge-10</strain>
    </source>
</reference>
<protein>
    <submittedName>
        <fullName evidence="1">Uncharacterized protein</fullName>
    </submittedName>
</protein>
<organism evidence="1 2">
    <name type="scientific">Legionella oakridgensis</name>
    <dbReference type="NCBI Taxonomy" id="29423"/>
    <lineage>
        <taxon>Bacteria</taxon>
        <taxon>Pseudomonadati</taxon>
        <taxon>Pseudomonadota</taxon>
        <taxon>Gammaproteobacteria</taxon>
        <taxon>Legionellales</taxon>
        <taxon>Legionellaceae</taxon>
        <taxon>Legionella</taxon>
    </lineage>
</organism>
<comment type="caution">
    <text evidence="1">The sequence shown here is derived from an EMBL/GenBank/DDBJ whole genome shotgun (WGS) entry which is preliminary data.</text>
</comment>